<feature type="signal peptide" evidence="2">
    <location>
        <begin position="1"/>
        <end position="17"/>
    </location>
</feature>
<keyword evidence="4" id="KW-1185">Reference proteome</keyword>
<keyword evidence="2" id="KW-0732">Signal</keyword>
<feature type="region of interest" description="Disordered" evidence="1">
    <location>
        <begin position="38"/>
        <end position="58"/>
    </location>
</feature>
<evidence type="ECO:0000256" key="1">
    <source>
        <dbReference type="SAM" id="MobiDB-lite"/>
    </source>
</evidence>
<dbReference type="Proteomes" id="UP001055125">
    <property type="component" value="Unassembled WGS sequence"/>
</dbReference>
<gene>
    <name evidence="3" type="ORF">OCOJLMKI_2507</name>
</gene>
<reference evidence="3" key="1">
    <citation type="journal article" date="2021" name="Front. Microbiol.">
        <title>Comprehensive Comparative Genomics and Phenotyping of Methylobacterium Species.</title>
        <authorList>
            <person name="Alessa O."/>
            <person name="Ogura Y."/>
            <person name="Fujitani Y."/>
            <person name="Takami H."/>
            <person name="Hayashi T."/>
            <person name="Sahin N."/>
            <person name="Tani A."/>
        </authorList>
    </citation>
    <scope>NUCLEOTIDE SEQUENCE</scope>
    <source>
        <strain evidence="3">DSM 19015</strain>
    </source>
</reference>
<feature type="chain" id="PRO_5046814843" evidence="2">
    <location>
        <begin position="18"/>
        <end position="112"/>
    </location>
</feature>
<dbReference type="EMBL" id="BPQP01000035">
    <property type="protein sequence ID" value="GJD95296.1"/>
    <property type="molecule type" value="Genomic_DNA"/>
</dbReference>
<dbReference type="RefSeq" id="WP_238244439.1">
    <property type="nucleotide sequence ID" value="NZ_BPQP01000035.1"/>
</dbReference>
<proteinExistence type="predicted"/>
<feature type="compositionally biased region" description="Basic residues" evidence="1">
    <location>
        <begin position="101"/>
        <end position="112"/>
    </location>
</feature>
<accession>A0ABQ4RXJ4</accession>
<reference evidence="3" key="2">
    <citation type="submission" date="2021-08" db="EMBL/GenBank/DDBJ databases">
        <authorList>
            <person name="Tani A."/>
            <person name="Ola A."/>
            <person name="Ogura Y."/>
            <person name="Katsura K."/>
            <person name="Hayashi T."/>
        </authorList>
    </citation>
    <scope>NUCLEOTIDE SEQUENCE</scope>
    <source>
        <strain evidence="3">DSM 19015</strain>
    </source>
</reference>
<organism evidence="3 4">
    <name type="scientific">Methylobacterium iners</name>
    <dbReference type="NCBI Taxonomy" id="418707"/>
    <lineage>
        <taxon>Bacteria</taxon>
        <taxon>Pseudomonadati</taxon>
        <taxon>Pseudomonadota</taxon>
        <taxon>Alphaproteobacteria</taxon>
        <taxon>Hyphomicrobiales</taxon>
        <taxon>Methylobacteriaceae</taxon>
        <taxon>Methylobacterium</taxon>
    </lineage>
</organism>
<sequence length="112" mass="11582">MIRGLFLAALLVAPAGAESLGTDSDCGGDAFSSAQVIEGRPPRRGPITSVPDTLCADLSTPKSNTRIEIYGLPGGVDGRSGAEDRLGAEGAAAPYEGERRGARRSGPRRRDD</sequence>
<protein>
    <submittedName>
        <fullName evidence="3">Uncharacterized protein</fullName>
    </submittedName>
</protein>
<evidence type="ECO:0000313" key="4">
    <source>
        <dbReference type="Proteomes" id="UP001055125"/>
    </source>
</evidence>
<evidence type="ECO:0000256" key="2">
    <source>
        <dbReference type="SAM" id="SignalP"/>
    </source>
</evidence>
<feature type="region of interest" description="Disordered" evidence="1">
    <location>
        <begin position="72"/>
        <end position="112"/>
    </location>
</feature>
<name>A0ABQ4RXJ4_9HYPH</name>
<comment type="caution">
    <text evidence="3">The sequence shown here is derived from an EMBL/GenBank/DDBJ whole genome shotgun (WGS) entry which is preliminary data.</text>
</comment>
<evidence type="ECO:0000313" key="3">
    <source>
        <dbReference type="EMBL" id="GJD95296.1"/>
    </source>
</evidence>